<name>A0A1V6SYQ1_9EURO</name>
<evidence type="ECO:0000256" key="1">
    <source>
        <dbReference type="SAM" id="MobiDB-lite"/>
    </source>
</evidence>
<reference evidence="4" key="1">
    <citation type="journal article" date="2017" name="Nat. Microbiol.">
        <title>Global analysis of biosynthetic gene clusters reveals vast potential of secondary metabolite production in Penicillium species.</title>
        <authorList>
            <person name="Nielsen J.C."/>
            <person name="Grijseels S."/>
            <person name="Prigent S."/>
            <person name="Ji B."/>
            <person name="Dainat J."/>
            <person name="Nielsen K.F."/>
            <person name="Frisvad J.C."/>
            <person name="Workman M."/>
            <person name="Nielsen J."/>
        </authorList>
    </citation>
    <scope>NUCLEOTIDE SEQUENCE [LARGE SCALE GENOMIC DNA]</scope>
    <source>
        <strain evidence="4">IBT 24891</strain>
    </source>
</reference>
<proteinExistence type="predicted"/>
<keyword evidence="4" id="KW-1185">Reference proteome</keyword>
<dbReference type="AlphaFoldDB" id="A0A1V6SYQ1"/>
<gene>
    <name evidence="3" type="ORF">PENSTE_c017G07634</name>
</gene>
<sequence>MAELQRETSTVLLGTERNDNELVSASQSSEAQEVYQPTRRELLSRLIEHRRSSEFHLKEYIHFKQLLKDEASVRANIEETQLSTTKDLTVWNGSDSGLSKNYWSMKVARDRLVANLTSMEQLLHEMGEEMEQKQNWQRNLLLSIPLIATGIFIPTLGAMHALSGGLVAAMSSVAIPGSLILASGSIKYLANASVIGRTRSKTTSVVKAVEMVDPEGSLISNPQDLVPKLKILKWIYG</sequence>
<keyword evidence="2" id="KW-0812">Transmembrane</keyword>
<feature type="region of interest" description="Disordered" evidence="1">
    <location>
        <begin position="15"/>
        <end position="34"/>
    </location>
</feature>
<evidence type="ECO:0000313" key="4">
    <source>
        <dbReference type="Proteomes" id="UP000191285"/>
    </source>
</evidence>
<accession>A0A1V6SYQ1</accession>
<feature type="transmembrane region" description="Helical" evidence="2">
    <location>
        <begin position="140"/>
        <end position="162"/>
    </location>
</feature>
<keyword evidence="2" id="KW-0472">Membrane</keyword>
<dbReference type="Proteomes" id="UP000191285">
    <property type="component" value="Unassembled WGS sequence"/>
</dbReference>
<evidence type="ECO:0000256" key="2">
    <source>
        <dbReference type="SAM" id="Phobius"/>
    </source>
</evidence>
<feature type="compositionally biased region" description="Polar residues" evidence="1">
    <location>
        <begin position="21"/>
        <end position="31"/>
    </location>
</feature>
<organism evidence="3 4">
    <name type="scientific">Penicillium steckii</name>
    <dbReference type="NCBI Taxonomy" id="303698"/>
    <lineage>
        <taxon>Eukaryota</taxon>
        <taxon>Fungi</taxon>
        <taxon>Dikarya</taxon>
        <taxon>Ascomycota</taxon>
        <taxon>Pezizomycotina</taxon>
        <taxon>Eurotiomycetes</taxon>
        <taxon>Eurotiomycetidae</taxon>
        <taxon>Eurotiales</taxon>
        <taxon>Aspergillaceae</taxon>
        <taxon>Penicillium</taxon>
    </lineage>
</organism>
<feature type="transmembrane region" description="Helical" evidence="2">
    <location>
        <begin position="168"/>
        <end position="190"/>
    </location>
</feature>
<evidence type="ECO:0000313" key="3">
    <source>
        <dbReference type="EMBL" id="OQE18613.1"/>
    </source>
</evidence>
<comment type="caution">
    <text evidence="3">The sequence shown here is derived from an EMBL/GenBank/DDBJ whole genome shotgun (WGS) entry which is preliminary data.</text>
</comment>
<dbReference type="OrthoDB" id="10582093at2759"/>
<dbReference type="EMBL" id="MLKD01000017">
    <property type="protein sequence ID" value="OQE18613.1"/>
    <property type="molecule type" value="Genomic_DNA"/>
</dbReference>
<keyword evidence="2" id="KW-1133">Transmembrane helix</keyword>
<protein>
    <submittedName>
        <fullName evidence="3">Uncharacterized protein</fullName>
    </submittedName>
</protein>